<feature type="compositionally biased region" description="Polar residues" evidence="1">
    <location>
        <begin position="281"/>
        <end position="291"/>
    </location>
</feature>
<name>A0A258HFT9_9CAUL</name>
<gene>
    <name evidence="3" type="ORF">B7Y86_13265</name>
</gene>
<reference evidence="3 4" key="1">
    <citation type="submission" date="2017-03" db="EMBL/GenBank/DDBJ databases">
        <title>Lifting the veil on microbial sulfur biogeochemistry in mining wastewaters.</title>
        <authorList>
            <person name="Kantor R.S."/>
            <person name="Colenbrander Nelson T."/>
            <person name="Marshall S."/>
            <person name="Bennett D."/>
            <person name="Apte S."/>
            <person name="Camacho D."/>
            <person name="Thomas B.C."/>
            <person name="Warren L.A."/>
            <person name="Banfield J.F."/>
        </authorList>
    </citation>
    <scope>NUCLEOTIDE SEQUENCE [LARGE SCALE GENOMIC DNA]</scope>
    <source>
        <strain evidence="3">32-68-21</strain>
    </source>
</reference>
<evidence type="ECO:0000313" key="3">
    <source>
        <dbReference type="EMBL" id="OYX55619.1"/>
    </source>
</evidence>
<dbReference type="Gene3D" id="2.160.20.120">
    <property type="match status" value="1"/>
</dbReference>
<dbReference type="Proteomes" id="UP000216147">
    <property type="component" value="Unassembled WGS sequence"/>
</dbReference>
<feature type="compositionally biased region" description="Low complexity" evidence="1">
    <location>
        <begin position="261"/>
        <end position="271"/>
    </location>
</feature>
<protein>
    <submittedName>
        <fullName evidence="3">DUF2807 domain-containing protein</fullName>
    </submittedName>
</protein>
<dbReference type="Pfam" id="PF10988">
    <property type="entry name" value="DUF2807"/>
    <property type="match status" value="1"/>
</dbReference>
<comment type="caution">
    <text evidence="3">The sequence shown here is derived from an EMBL/GenBank/DDBJ whole genome shotgun (WGS) entry which is preliminary data.</text>
</comment>
<dbReference type="InterPro" id="IPR021255">
    <property type="entry name" value="DUF2807"/>
</dbReference>
<dbReference type="PANTHER" id="PTHR39200:SF1">
    <property type="entry name" value="AUTO-TRANSPORTER ADHESIN HEAD GIN DOMAIN-CONTAINING PROTEIN-RELATED"/>
    <property type="match status" value="1"/>
</dbReference>
<evidence type="ECO:0000313" key="4">
    <source>
        <dbReference type="Proteomes" id="UP000216147"/>
    </source>
</evidence>
<dbReference type="EMBL" id="NCEQ01000013">
    <property type="protein sequence ID" value="OYX55619.1"/>
    <property type="molecule type" value="Genomic_DNA"/>
</dbReference>
<evidence type="ECO:0000259" key="2">
    <source>
        <dbReference type="Pfam" id="PF10988"/>
    </source>
</evidence>
<feature type="domain" description="Putative auto-transporter adhesin head GIN" evidence="2">
    <location>
        <begin position="72"/>
        <end position="244"/>
    </location>
</feature>
<feature type="region of interest" description="Disordered" evidence="1">
    <location>
        <begin position="252"/>
        <end position="291"/>
    </location>
</feature>
<proteinExistence type="predicted"/>
<evidence type="ECO:0000256" key="1">
    <source>
        <dbReference type="SAM" id="MobiDB-lite"/>
    </source>
</evidence>
<dbReference type="AlphaFoldDB" id="A0A258HFT9"/>
<accession>A0A258HFT9</accession>
<dbReference type="PANTHER" id="PTHR39200">
    <property type="entry name" value="HYPOTHETICAL EXPORTED PROTEIN"/>
    <property type="match status" value="1"/>
</dbReference>
<sequence length="291" mass="30255">MIRTLLIIAAAGLVLATASLGGAFALGGRDMARHGWEWTFHDKDGDTVSFERDDGTRGPDVTRTLEWTGGQTLTVDLSADIDYVQGATPGVTITGPAQLVERVRLVDGRLTWADRDGPNHETVVFGRNEHGRGIWVHSEAVKIVVTAPNINSFNLEGSANLMLRDYDQDTLAIDISGSGEVTATGRTRALEVDISGSGDADLGALVTTDANIAIAGSGDAVVAPTGRADISIAGSGDVQLNTRPATVNQQVSGSGEVDYASVSEETTVTTTRQIAQGPGVSVSTSTTVPAP</sequence>
<organism evidence="3 4">
    <name type="scientific">Brevundimonas subvibrioides</name>
    <dbReference type="NCBI Taxonomy" id="74313"/>
    <lineage>
        <taxon>Bacteria</taxon>
        <taxon>Pseudomonadati</taxon>
        <taxon>Pseudomonadota</taxon>
        <taxon>Alphaproteobacteria</taxon>
        <taxon>Caulobacterales</taxon>
        <taxon>Caulobacteraceae</taxon>
        <taxon>Brevundimonas</taxon>
    </lineage>
</organism>